<evidence type="ECO:0000313" key="3">
    <source>
        <dbReference type="Proteomes" id="UP000608890"/>
    </source>
</evidence>
<dbReference type="EMBL" id="BMNB01000001">
    <property type="protein sequence ID" value="GGM20648.1"/>
    <property type="molecule type" value="Genomic_DNA"/>
</dbReference>
<reference evidence="2" key="2">
    <citation type="submission" date="2020-09" db="EMBL/GenBank/DDBJ databases">
        <authorList>
            <person name="Sun Q."/>
            <person name="Zhou Y."/>
        </authorList>
    </citation>
    <scope>NUCLEOTIDE SEQUENCE</scope>
    <source>
        <strain evidence="2">CGMCC 4.7312</strain>
    </source>
</reference>
<accession>A0A917TEY3</accession>
<reference evidence="2" key="1">
    <citation type="journal article" date="2014" name="Int. J. Syst. Evol. Microbiol.">
        <title>Complete genome sequence of Corynebacterium casei LMG S-19264T (=DSM 44701T), isolated from a smear-ripened cheese.</title>
        <authorList>
            <consortium name="US DOE Joint Genome Institute (JGI-PGF)"/>
            <person name="Walter F."/>
            <person name="Albersmeier A."/>
            <person name="Kalinowski J."/>
            <person name="Ruckert C."/>
        </authorList>
    </citation>
    <scope>NUCLEOTIDE SEQUENCE</scope>
    <source>
        <strain evidence="2">CGMCC 4.7312</strain>
    </source>
</reference>
<sequence length="866" mass="93588">MVSALREPVGAPPRPAGPVEVAPYVLVRAAAFDTPPEPATSHRLRRRQETLVALLAEGRDLAPQLTEQLYRLAGQSSPAHSRSVLLPLRRDIHNNRSPHAKLRPLVAELSAEMPLLHRWLAIRAEVDRLHAELPDATAAALAAERGALARLCATEPVGRAVALTGPDLQAAVLRTAAHGGDPDHRDRRSEPTVLRYALRAVTRTSPLSWFTVVGWARWPVQAGPPVAPGSHPYGVDLAVAGPPVGVIRPPTGLMASVFLAAASQPDRLLRTVHRLAPALQEQDGHVQYYRERLSTDPARGSVVREERVRLPLKPAVAAVIRLLRAAPAGRPAEELVAALATASTPAQARRFVTQLCEQGMLVAVPPAHEHDPRALTALADWLERTDAPEAAVAVRRIDQRVRSLADLDAARRGPAVRQLDRDWRRLLDGFGVAAAPQHAPATEDVVLPRPVRLARPPVSTADLDTVTRLAVLFDPDQLARRALQHRFLQQYGPGGRCTDPGSFFAQVDSGDGEFAAMLGAPDGGDTPADIAKLLRLRQQVIESVRPGEDGAELPADLVVELPEWTRERPASYAFFGQPGPDGAFYLNHVYGGWGRFTSRFLDLFGDGELAAAVTRQVRRMLPGRTAQFRPVHGFNANLHPLLLEEEISDDPRLGGLDPGGLDLVHDPVSDQLRLCDRASGDLLNILYLGFLTPQVLPARVAALLADLASGTAGLHRLAPTRTVSGPGGQAVVGDRLRHGQVVLGRRRWRLDAGAAEHLRAVCSAGPSVAAVAELRAAWSLPDQVFLRAAGPTVAQPASLKAMLARPKPQFVDLANPLHLRSLPRWLARIDGPPMIEEALPRPTGHTDPSRLVELMLETYVPAVNHV</sequence>
<evidence type="ECO:0000259" key="1">
    <source>
        <dbReference type="Pfam" id="PF04738"/>
    </source>
</evidence>
<dbReference type="Pfam" id="PF04738">
    <property type="entry name" value="Lant_dehydr_N"/>
    <property type="match status" value="1"/>
</dbReference>
<gene>
    <name evidence="2" type="ORF">GCM10011608_01560</name>
</gene>
<organism evidence="2 3">
    <name type="scientific">Micromonospora sonchi</name>
    <dbReference type="NCBI Taxonomy" id="1763543"/>
    <lineage>
        <taxon>Bacteria</taxon>
        <taxon>Bacillati</taxon>
        <taxon>Actinomycetota</taxon>
        <taxon>Actinomycetes</taxon>
        <taxon>Micromonosporales</taxon>
        <taxon>Micromonosporaceae</taxon>
        <taxon>Micromonospora</taxon>
    </lineage>
</organism>
<dbReference type="AlphaFoldDB" id="A0A917TEY3"/>
<evidence type="ECO:0000313" key="2">
    <source>
        <dbReference type="EMBL" id="GGM20648.1"/>
    </source>
</evidence>
<comment type="caution">
    <text evidence="2">The sequence shown here is derived from an EMBL/GenBank/DDBJ whole genome shotgun (WGS) entry which is preliminary data.</text>
</comment>
<protein>
    <recommendedName>
        <fullName evidence="1">Lantibiotic dehydratase N-terminal domain-containing protein</fullName>
    </recommendedName>
</protein>
<dbReference type="InterPro" id="IPR006827">
    <property type="entry name" value="Lant_deHydtase_N"/>
</dbReference>
<name>A0A917TEY3_9ACTN</name>
<proteinExistence type="predicted"/>
<dbReference type="RefSeq" id="WP_189040255.1">
    <property type="nucleotide sequence ID" value="NZ_BMNB01000001.1"/>
</dbReference>
<feature type="domain" description="Lantibiotic dehydratase N-terminal" evidence="1">
    <location>
        <begin position="156"/>
        <end position="494"/>
    </location>
</feature>
<dbReference type="Proteomes" id="UP000608890">
    <property type="component" value="Unassembled WGS sequence"/>
</dbReference>
<keyword evidence="3" id="KW-1185">Reference proteome</keyword>